<keyword evidence="2" id="KW-1185">Reference proteome</keyword>
<evidence type="ECO:0000313" key="2">
    <source>
        <dbReference type="Proteomes" id="UP000050795"/>
    </source>
</evidence>
<feature type="region of interest" description="Disordered" evidence="1">
    <location>
        <begin position="644"/>
        <end position="738"/>
    </location>
</feature>
<feature type="compositionally biased region" description="Polar residues" evidence="1">
    <location>
        <begin position="652"/>
        <end position="671"/>
    </location>
</feature>
<protein>
    <submittedName>
        <fullName evidence="3">Uncharacterized protein</fullName>
    </submittedName>
</protein>
<dbReference type="AlphaFoldDB" id="A0AA85JFX9"/>
<accession>A0AA85JFX9</accession>
<feature type="compositionally biased region" description="Basic and acidic residues" evidence="1">
    <location>
        <begin position="470"/>
        <end position="486"/>
    </location>
</feature>
<sequence>MQSNIAFSEETKIVLSSINSASVSTPDEDQTLHNSDDEFERMLPSVINKETLSILEAKLGLGGGGDWWIDPSRDPIEIDSEGNRDEGAILDVEASCRNWYRAPFDRDPEFCNDSYHLLNRLNELARIKGLIEEASLRKQSVNQVDVNNTDRQIYHSTLSVNGSMDFSNMISPHTNHDIQNIDPLADLRRSLNGPFRDLQSDVYGTYALRKSKNNQKVPLGEVFDVRTHESDYTRYPDKPQPPFSQAMHSGLPQLHKSHQPPSPHSIPVTNISPIFGRRKVSTKSNQPAYTSGSTSVPDPKVCGQKRSVLSRTYSKEQMDFLKEVSEYQVTDSILKVPSLLARSHALTASLPISDNEGDIDVTKSLDISSTVNPLSQSLSASELTMKGRKLSEKVNTSYSSMRSSDVFELARLQETHLREHSGSRGKLDCSNSSLTGSSIGEKNQKKGDGADSTGRKSTSGLSSCDVSATHSREEIVAEDQNGKPERQHTITANECGFNPLQGSIGCEPKVNLSSSVDACVNLSSDEVTTPSKPLNSTYDAPDFKCVYGSDPATSQIDGVEGHRPIIGATDSAISNTNEHYAQATGCVRHTSYIGDDAKQTDGNRRRLDASYDLKDRDILVEHESDSGVLTNRVEAPRLNAVLKSMESPQVADPSNTSSTNSLVPPTVINNAESHEPSQCKQYDVKPHTKTLIPLPSGKLSRLPMPSQKMPSMSVSSRLGSRKSATSEQGSNSAHSTNKTQLSAPKVIYLVFAALG</sequence>
<reference evidence="2" key="1">
    <citation type="submission" date="2022-06" db="EMBL/GenBank/DDBJ databases">
        <authorList>
            <person name="Berger JAMES D."/>
            <person name="Berger JAMES D."/>
        </authorList>
    </citation>
    <scope>NUCLEOTIDE SEQUENCE [LARGE SCALE GENOMIC DNA]</scope>
</reference>
<dbReference type="Proteomes" id="UP000050795">
    <property type="component" value="Unassembled WGS sequence"/>
</dbReference>
<reference evidence="3" key="2">
    <citation type="submission" date="2023-11" db="UniProtKB">
        <authorList>
            <consortium name="WormBaseParasite"/>
        </authorList>
    </citation>
    <scope>IDENTIFICATION</scope>
</reference>
<evidence type="ECO:0000313" key="3">
    <source>
        <dbReference type="WBParaSite" id="TREG1_22570.2"/>
    </source>
</evidence>
<proteinExistence type="predicted"/>
<feature type="region of interest" description="Disordered" evidence="1">
    <location>
        <begin position="417"/>
        <end position="486"/>
    </location>
</feature>
<feature type="compositionally biased region" description="Basic and acidic residues" evidence="1">
    <location>
        <begin position="417"/>
        <end position="427"/>
    </location>
</feature>
<feature type="compositionally biased region" description="Polar residues" evidence="1">
    <location>
        <begin position="708"/>
        <end position="738"/>
    </location>
</feature>
<name>A0AA85JFX9_TRIRE</name>
<feature type="compositionally biased region" description="Polar residues" evidence="1">
    <location>
        <begin position="429"/>
        <end position="441"/>
    </location>
</feature>
<feature type="compositionally biased region" description="Polar residues" evidence="1">
    <location>
        <begin position="455"/>
        <end position="469"/>
    </location>
</feature>
<feature type="compositionally biased region" description="Polar residues" evidence="1">
    <location>
        <begin position="282"/>
        <end position="296"/>
    </location>
</feature>
<feature type="region of interest" description="Disordered" evidence="1">
    <location>
        <begin position="231"/>
        <end position="264"/>
    </location>
</feature>
<feature type="compositionally biased region" description="Basic and acidic residues" evidence="1">
    <location>
        <begin position="672"/>
        <end position="686"/>
    </location>
</feature>
<feature type="region of interest" description="Disordered" evidence="1">
    <location>
        <begin position="282"/>
        <end position="302"/>
    </location>
</feature>
<evidence type="ECO:0000256" key="1">
    <source>
        <dbReference type="SAM" id="MobiDB-lite"/>
    </source>
</evidence>
<organism evidence="2 3">
    <name type="scientific">Trichobilharzia regenti</name>
    <name type="common">Nasal bird schistosome</name>
    <dbReference type="NCBI Taxonomy" id="157069"/>
    <lineage>
        <taxon>Eukaryota</taxon>
        <taxon>Metazoa</taxon>
        <taxon>Spiralia</taxon>
        <taxon>Lophotrochozoa</taxon>
        <taxon>Platyhelminthes</taxon>
        <taxon>Trematoda</taxon>
        <taxon>Digenea</taxon>
        <taxon>Strigeidida</taxon>
        <taxon>Schistosomatoidea</taxon>
        <taxon>Schistosomatidae</taxon>
        <taxon>Trichobilharzia</taxon>
    </lineage>
</organism>
<dbReference type="WBParaSite" id="TREG1_22570.2">
    <property type="protein sequence ID" value="TREG1_22570.2"/>
    <property type="gene ID" value="TREG1_22570"/>
</dbReference>